<keyword evidence="2" id="KW-0812">Transmembrane</keyword>
<dbReference type="AlphaFoldDB" id="A0A4Z2B7H8"/>
<dbReference type="InterPro" id="IPR014756">
    <property type="entry name" value="Ig_E-set"/>
</dbReference>
<evidence type="ECO:0000256" key="1">
    <source>
        <dbReference type="ARBA" id="ARBA00005298"/>
    </source>
</evidence>
<keyword evidence="2" id="KW-1133">Transmembrane helix</keyword>
<protein>
    <recommendedName>
        <fullName evidence="3">Arrestin-like N-terminal domain-containing protein</fullName>
    </recommendedName>
</protein>
<dbReference type="InterPro" id="IPR011021">
    <property type="entry name" value="Arrestin-like_N"/>
</dbReference>
<sequence length="162" mass="18424">MKLNCIKSFTVELDGPTEAAFMGGEVVSGVVVLELRKDTRVNSMKVQGRGVAMVHWLEDRGMNSVYNDYTSKITYFRKGQHLVRGQCGIYLFCSVLIRLGFCRNAVVLCFILLSTCEIFHFCSLALIITCCRWINWTFPGMTNANHWLPIWWLLCLVVAPCC</sequence>
<keyword evidence="2" id="KW-0472">Membrane</keyword>
<evidence type="ECO:0000259" key="3">
    <source>
        <dbReference type="Pfam" id="PF00339"/>
    </source>
</evidence>
<dbReference type="Pfam" id="PF00339">
    <property type="entry name" value="Arrestin_N"/>
    <property type="match status" value="1"/>
</dbReference>
<proteinExistence type="inferred from homology"/>
<dbReference type="InterPro" id="IPR014752">
    <property type="entry name" value="Arrestin-like_C"/>
</dbReference>
<name>A0A4Z2B7H8_9TELE</name>
<dbReference type="GO" id="GO:0007399">
    <property type="term" value="P:nervous system development"/>
    <property type="evidence" value="ECO:0007669"/>
    <property type="project" value="UniProtKB-ARBA"/>
</dbReference>
<organism evidence="4 5">
    <name type="scientific">Takifugu bimaculatus</name>
    <dbReference type="NCBI Taxonomy" id="433685"/>
    <lineage>
        <taxon>Eukaryota</taxon>
        <taxon>Metazoa</taxon>
        <taxon>Chordata</taxon>
        <taxon>Craniata</taxon>
        <taxon>Vertebrata</taxon>
        <taxon>Euteleostomi</taxon>
        <taxon>Actinopterygii</taxon>
        <taxon>Neopterygii</taxon>
        <taxon>Teleostei</taxon>
        <taxon>Neoteleostei</taxon>
        <taxon>Acanthomorphata</taxon>
        <taxon>Eupercaria</taxon>
        <taxon>Tetraodontiformes</taxon>
        <taxon>Tetradontoidea</taxon>
        <taxon>Tetraodontidae</taxon>
        <taxon>Takifugu</taxon>
    </lineage>
</organism>
<evidence type="ECO:0000313" key="4">
    <source>
        <dbReference type="EMBL" id="TNM87769.1"/>
    </source>
</evidence>
<comment type="caution">
    <text evidence="4">The sequence shown here is derived from an EMBL/GenBank/DDBJ whole genome shotgun (WGS) entry which is preliminary data.</text>
</comment>
<accession>A0A4Z2B7H8</accession>
<dbReference type="Gene3D" id="2.60.40.640">
    <property type="match status" value="1"/>
</dbReference>
<dbReference type="SUPFAM" id="SSF81296">
    <property type="entry name" value="E set domains"/>
    <property type="match status" value="1"/>
</dbReference>
<comment type="similarity">
    <text evidence="1">Belongs to the arrestin family.</text>
</comment>
<evidence type="ECO:0000256" key="2">
    <source>
        <dbReference type="SAM" id="Phobius"/>
    </source>
</evidence>
<evidence type="ECO:0000313" key="5">
    <source>
        <dbReference type="Proteomes" id="UP000516260"/>
    </source>
</evidence>
<reference evidence="4 5" key="1">
    <citation type="submission" date="2019-04" db="EMBL/GenBank/DDBJ databases">
        <title>The sequence and de novo assembly of Takifugu bimaculatus genome using PacBio and Hi-C technologies.</title>
        <authorList>
            <person name="Xu P."/>
            <person name="Liu B."/>
            <person name="Zhou Z."/>
        </authorList>
    </citation>
    <scope>NUCLEOTIDE SEQUENCE [LARGE SCALE GENOMIC DNA]</scope>
    <source>
        <strain evidence="4">TB-2018</strain>
        <tissue evidence="4">Muscle</tissue>
    </source>
</reference>
<gene>
    <name evidence="4" type="ORF">fugu_005990</name>
</gene>
<feature type="transmembrane region" description="Helical" evidence="2">
    <location>
        <begin position="82"/>
        <end position="99"/>
    </location>
</feature>
<feature type="transmembrane region" description="Helical" evidence="2">
    <location>
        <begin position="105"/>
        <end position="128"/>
    </location>
</feature>
<feature type="domain" description="Arrestin-like N-terminal" evidence="3">
    <location>
        <begin position="9"/>
        <end position="83"/>
    </location>
</feature>
<keyword evidence="5" id="KW-1185">Reference proteome</keyword>
<dbReference type="EMBL" id="SWLE01000019">
    <property type="protein sequence ID" value="TNM87769.1"/>
    <property type="molecule type" value="Genomic_DNA"/>
</dbReference>
<dbReference type="Proteomes" id="UP000516260">
    <property type="component" value="Chromosome 6"/>
</dbReference>